<feature type="transmembrane region" description="Helical" evidence="1">
    <location>
        <begin position="6"/>
        <end position="27"/>
    </location>
</feature>
<accession>A0ABV1GGS0</accession>
<reference evidence="2 3" key="1">
    <citation type="submission" date="2024-03" db="EMBL/GenBank/DDBJ databases">
        <title>Human intestinal bacterial collection.</title>
        <authorList>
            <person name="Pauvert C."/>
            <person name="Hitch T.C.A."/>
            <person name="Clavel T."/>
        </authorList>
    </citation>
    <scope>NUCLEOTIDE SEQUENCE [LARGE SCALE GENOMIC DNA]</scope>
    <source>
        <strain evidence="2 3">CLA-JM-H11</strain>
    </source>
</reference>
<proteinExistence type="predicted"/>
<evidence type="ECO:0008006" key="4">
    <source>
        <dbReference type="Google" id="ProtNLM"/>
    </source>
</evidence>
<feature type="transmembrane region" description="Helical" evidence="1">
    <location>
        <begin position="163"/>
        <end position="188"/>
    </location>
</feature>
<feature type="transmembrane region" description="Helical" evidence="1">
    <location>
        <begin position="265"/>
        <end position="288"/>
    </location>
</feature>
<organism evidence="2 3">
    <name type="scientific">Ruthenibacterium intestinale</name>
    <dbReference type="NCBI Taxonomy" id="3133163"/>
    <lineage>
        <taxon>Bacteria</taxon>
        <taxon>Bacillati</taxon>
        <taxon>Bacillota</taxon>
        <taxon>Clostridia</taxon>
        <taxon>Eubacteriales</taxon>
        <taxon>Oscillospiraceae</taxon>
        <taxon>Ruthenibacterium</taxon>
    </lineage>
</organism>
<gene>
    <name evidence="2" type="ORF">WMO24_11530</name>
</gene>
<dbReference type="EMBL" id="JBBMFA010000101">
    <property type="protein sequence ID" value="MEQ2521052.1"/>
    <property type="molecule type" value="Genomic_DNA"/>
</dbReference>
<comment type="caution">
    <text evidence="2">The sequence shown here is derived from an EMBL/GenBank/DDBJ whole genome shotgun (WGS) entry which is preliminary data.</text>
</comment>
<evidence type="ECO:0000313" key="2">
    <source>
        <dbReference type="EMBL" id="MEQ2521052.1"/>
    </source>
</evidence>
<protein>
    <recommendedName>
        <fullName evidence="4">DUF5673 domain-containing protein</fullName>
    </recommendedName>
</protein>
<sequence length="391" mass="44323">MRFGKWLLKAIVSYAVFIAAGLLLSFVPARRLGLSEEMFLNLRMFFMLFGPIYLTLFVKIILTFIAAAKRREPDVSERSRGILFAVTALLLFANLSNAQTVSDLASGTIQGKGLRNLERSKRYSLKGKRFLNVFLPVGFYLLILELLTLLVCIVTFAPLPRAASNAFIFTIALTALLFLLPPLILSFISGYQGDKAKHENKRAQEKQKAVQSDVLVLETDLNRRKRYLRLPKILALLICPGVCLTSGFVLALTKNSQELLSVRLLRIPFLALMAAAVFLFIPLLMYWANCSGTSLVQRVYLTQNQLYYTGYSGSMEERVEFTFTLLRLESYHIGKRSIRVHGQFTKKTRDAYGSSQKKPFTKTLWLPRTFPIDQEQALLYFLQNQAAENVS</sequence>
<name>A0ABV1GGS0_9FIRM</name>
<keyword evidence="1" id="KW-0472">Membrane</keyword>
<keyword evidence="1" id="KW-0812">Transmembrane</keyword>
<evidence type="ECO:0000256" key="1">
    <source>
        <dbReference type="SAM" id="Phobius"/>
    </source>
</evidence>
<dbReference type="Proteomes" id="UP001477672">
    <property type="component" value="Unassembled WGS sequence"/>
</dbReference>
<feature type="transmembrane region" description="Helical" evidence="1">
    <location>
        <begin position="130"/>
        <end position="157"/>
    </location>
</feature>
<feature type="transmembrane region" description="Helical" evidence="1">
    <location>
        <begin position="233"/>
        <end position="253"/>
    </location>
</feature>
<keyword evidence="3" id="KW-1185">Reference proteome</keyword>
<dbReference type="RefSeq" id="WP_349216593.1">
    <property type="nucleotide sequence ID" value="NZ_JBBMFA010000101.1"/>
</dbReference>
<evidence type="ECO:0000313" key="3">
    <source>
        <dbReference type="Proteomes" id="UP001477672"/>
    </source>
</evidence>
<keyword evidence="1" id="KW-1133">Transmembrane helix</keyword>
<feature type="transmembrane region" description="Helical" evidence="1">
    <location>
        <begin position="39"/>
        <end position="62"/>
    </location>
</feature>